<dbReference type="PANTHER" id="PTHR21503">
    <property type="entry name" value="F-BOX-CONTAINING HYPOTHETICAL PROTEIN C.ELEGANS"/>
    <property type="match status" value="1"/>
</dbReference>
<dbReference type="OrthoDB" id="5839195at2759"/>
<evidence type="ECO:0000313" key="2">
    <source>
        <dbReference type="EMBL" id="PIC44324.1"/>
    </source>
</evidence>
<dbReference type="Proteomes" id="UP000230233">
    <property type="component" value="Chromosome II"/>
</dbReference>
<accession>A0A2G5UXR5</accession>
<protein>
    <recommendedName>
        <fullName evidence="1">Sdz-33 F-box domain-containing protein</fullName>
    </recommendedName>
</protein>
<evidence type="ECO:0000259" key="1">
    <source>
        <dbReference type="Pfam" id="PF07735"/>
    </source>
</evidence>
<dbReference type="CDD" id="cd10442">
    <property type="entry name" value="GIY-YIG_PLEs"/>
    <property type="match status" value="1"/>
</dbReference>
<dbReference type="Pfam" id="PF07735">
    <property type="entry name" value="FBA_2"/>
    <property type="match status" value="1"/>
</dbReference>
<dbReference type="STRING" id="1611254.A0A2G5UXR5"/>
<organism evidence="2 3">
    <name type="scientific">Caenorhabditis nigoni</name>
    <dbReference type="NCBI Taxonomy" id="1611254"/>
    <lineage>
        <taxon>Eukaryota</taxon>
        <taxon>Metazoa</taxon>
        <taxon>Ecdysozoa</taxon>
        <taxon>Nematoda</taxon>
        <taxon>Chromadorea</taxon>
        <taxon>Rhabditida</taxon>
        <taxon>Rhabditina</taxon>
        <taxon>Rhabditomorpha</taxon>
        <taxon>Rhabditoidea</taxon>
        <taxon>Rhabditidae</taxon>
        <taxon>Peloderinae</taxon>
        <taxon>Caenorhabditis</taxon>
    </lineage>
</organism>
<name>A0A2G5UXR5_9PELO</name>
<dbReference type="AlphaFoldDB" id="A0A2G5UXR5"/>
<feature type="domain" description="Sdz-33 F-box" evidence="1">
    <location>
        <begin position="428"/>
        <end position="484"/>
    </location>
</feature>
<sequence>MPFPILRTPFVVLSEVISLLEPDEIKVLLSNGYPRSGLILKDSNILGQYKHHKGNKGNKDISNLPILPIPFVSDSATNLVRSSLNQVGLEATVVELKGKSLRDLLVKNRLFDVRCTRRHCRVCPEIGKGGCEKKGVIYQINCECGEKYAGETGRPLAERFNDHARAAEKPGSKSYIATTWAKHSGEKHGGDPLNISLKILDMERNTVRRKILEGIYIKAKNPALNTKEELADLVADMGTLGLTVSFCSEKVRSLLKRHHQRREPFGWNLYMVGHECFGRIDIETPCHNLREPLLSAKHISEARHESEQELIQMNGYKREFSSDSPVLYFEDRVEGSKMIVEYVTDLFNRDIYGLTINRNDIWAITWINNRQKKKLYGLEIVDNSSLMNSYGDEPLRYILRDNCASGQYIFKHHVSENFRFDGKLGPGEELSICSNGHWVTLDNLINFDFNEIAVQNSRISVSDLHLFLKHWRSGGSHRLAYLSLGFETDRNFENFEEELELVETTDVVDPRIREEKMSFLLDGYSIQRNDGVKATIRFGVRYFILIVWQGTVLQSAL</sequence>
<keyword evidence="3" id="KW-1185">Reference proteome</keyword>
<dbReference type="EMBL" id="PDUG01000002">
    <property type="protein sequence ID" value="PIC44324.1"/>
    <property type="molecule type" value="Genomic_DNA"/>
</dbReference>
<dbReference type="InterPro" id="IPR012885">
    <property type="entry name" value="F-box_Sdz-33"/>
</dbReference>
<dbReference type="PANTHER" id="PTHR21503:SF8">
    <property type="entry name" value="F-BOX ASSOCIATED DOMAIN-CONTAINING PROTEIN-RELATED"/>
    <property type="match status" value="1"/>
</dbReference>
<reference evidence="3" key="1">
    <citation type="submission" date="2017-10" db="EMBL/GenBank/DDBJ databases">
        <title>Rapid genome shrinkage in a self-fertile nematode reveals novel sperm competition proteins.</title>
        <authorList>
            <person name="Yin D."/>
            <person name="Schwarz E.M."/>
            <person name="Thomas C.G."/>
            <person name="Felde R.L."/>
            <person name="Korf I.F."/>
            <person name="Cutter A.D."/>
            <person name="Schartner C.M."/>
            <person name="Ralston E.J."/>
            <person name="Meyer B.J."/>
            <person name="Haag E.S."/>
        </authorList>
    </citation>
    <scope>NUCLEOTIDE SEQUENCE [LARGE SCALE GENOMIC DNA]</scope>
    <source>
        <strain evidence="3">JU1422</strain>
    </source>
</reference>
<gene>
    <name evidence="2" type="primary">Cnig_chr_II.g4727</name>
    <name evidence="2" type="ORF">B9Z55_004727</name>
</gene>
<comment type="caution">
    <text evidence="2">The sequence shown here is derived from an EMBL/GenBank/DDBJ whole genome shotgun (WGS) entry which is preliminary data.</text>
</comment>
<evidence type="ECO:0000313" key="3">
    <source>
        <dbReference type="Proteomes" id="UP000230233"/>
    </source>
</evidence>
<proteinExistence type="predicted"/>